<accession>A0ABP9ALA7</accession>
<dbReference type="Pfam" id="PF07791">
    <property type="entry name" value="Imm11"/>
    <property type="match status" value="1"/>
</dbReference>
<name>A0ABP9ALA7_9GAMM</name>
<sequence length="211" mass="22803">MASEAPIPVTVGNAFEKGKFFIIEPSFWGGGRIPGLEIANEDTLALPGAHTVEPPNGDPNQYAERPHLIHVPEEGGLPRDFENLYGIWIVSEALKCVFESVDPDGFVFVACDFTLADGSPGSQLYFCGVLRTLDALDESASRVKIETGDFVNGKYYDRSGGASLIFKEEVVGSAHVFRTPFALTVFCDRMLYDAVNAADVAGVKFIDAADC</sequence>
<evidence type="ECO:0000313" key="3">
    <source>
        <dbReference type="Proteomes" id="UP001499959"/>
    </source>
</evidence>
<evidence type="ECO:0000313" key="2">
    <source>
        <dbReference type="EMBL" id="GAA4782807.1"/>
    </source>
</evidence>
<dbReference type="Proteomes" id="UP001499959">
    <property type="component" value="Unassembled WGS sequence"/>
</dbReference>
<protein>
    <submittedName>
        <fullName evidence="2">DUF1629 domain-containing protein</fullName>
    </submittedName>
</protein>
<dbReference type="InterPro" id="IPR012433">
    <property type="entry name" value="Imm11"/>
</dbReference>
<gene>
    <name evidence="2" type="ORF">GCM10023307_04250</name>
</gene>
<organism evidence="2 3">
    <name type="scientific">Lysobacter hankyongensis</name>
    <dbReference type="NCBI Taxonomy" id="1176535"/>
    <lineage>
        <taxon>Bacteria</taxon>
        <taxon>Pseudomonadati</taxon>
        <taxon>Pseudomonadota</taxon>
        <taxon>Gammaproteobacteria</taxon>
        <taxon>Lysobacterales</taxon>
        <taxon>Lysobacteraceae</taxon>
        <taxon>Lysobacter</taxon>
    </lineage>
</organism>
<comment type="caution">
    <text evidence="2">The sequence shown here is derived from an EMBL/GenBank/DDBJ whole genome shotgun (WGS) entry which is preliminary data.</text>
</comment>
<evidence type="ECO:0000259" key="1">
    <source>
        <dbReference type="Pfam" id="PF07791"/>
    </source>
</evidence>
<keyword evidence="3" id="KW-1185">Reference proteome</keyword>
<reference evidence="3" key="1">
    <citation type="journal article" date="2019" name="Int. J. Syst. Evol. Microbiol.">
        <title>The Global Catalogue of Microorganisms (GCM) 10K type strain sequencing project: providing services to taxonomists for standard genome sequencing and annotation.</title>
        <authorList>
            <consortium name="The Broad Institute Genomics Platform"/>
            <consortium name="The Broad Institute Genome Sequencing Center for Infectious Disease"/>
            <person name="Wu L."/>
            <person name="Ma J."/>
        </authorList>
    </citation>
    <scope>NUCLEOTIDE SEQUENCE [LARGE SCALE GENOMIC DNA]</scope>
    <source>
        <strain evidence="3">JCM 18204</strain>
    </source>
</reference>
<proteinExistence type="predicted"/>
<dbReference type="EMBL" id="BAABJE010000001">
    <property type="protein sequence ID" value="GAA4782807.1"/>
    <property type="molecule type" value="Genomic_DNA"/>
</dbReference>
<feature type="domain" description="Immunity MXAN-0049 protein" evidence="1">
    <location>
        <begin position="19"/>
        <end position="210"/>
    </location>
</feature>
<dbReference type="RefSeq" id="WP_345301622.1">
    <property type="nucleotide sequence ID" value="NZ_BAABJE010000001.1"/>
</dbReference>